<accession>A0A8B7V5N5</accession>
<evidence type="ECO:0000256" key="1">
    <source>
        <dbReference type="SAM" id="MobiDB-lite"/>
    </source>
</evidence>
<dbReference type="OrthoDB" id="9424925at2759"/>
<dbReference type="AlphaFoldDB" id="A0A8B7V5N5"/>
<dbReference type="GeneID" id="109691438"/>
<dbReference type="InterPro" id="IPR038942">
    <property type="entry name" value="TMEM52"/>
</dbReference>
<dbReference type="Pfam" id="PF14979">
    <property type="entry name" value="TMEM52"/>
    <property type="match status" value="1"/>
</dbReference>
<evidence type="ECO:0000313" key="5">
    <source>
        <dbReference type="Proteomes" id="UP001732720"/>
    </source>
</evidence>
<feature type="signal peptide" evidence="3">
    <location>
        <begin position="1"/>
        <end position="28"/>
    </location>
</feature>
<dbReference type="RefSeq" id="XP_020027028.1">
    <property type="nucleotide sequence ID" value="XM_020171439.1"/>
</dbReference>
<dbReference type="Proteomes" id="UP001732720">
    <property type="component" value="Chromosome 7"/>
</dbReference>
<dbReference type="CTD" id="339456"/>
<name>A0A8B7V5N5_CASCN</name>
<feature type="transmembrane region" description="Helical" evidence="2">
    <location>
        <begin position="38"/>
        <end position="61"/>
    </location>
</feature>
<dbReference type="PANTHER" id="PTHR33955:SF2">
    <property type="entry name" value="TRANSMEMBRANE PROTEIN 52"/>
    <property type="match status" value="1"/>
</dbReference>
<protein>
    <submittedName>
        <fullName evidence="6">Transmembrane protein 52 isoform X3</fullName>
    </submittedName>
</protein>
<dbReference type="PANTHER" id="PTHR33955">
    <property type="entry name" value="TRANSMEMBRANE PROTEIN 52"/>
    <property type="match status" value="1"/>
</dbReference>
<keyword evidence="3" id="KW-0732">Signal</keyword>
<evidence type="ECO:0000313" key="6">
    <source>
        <dbReference type="RefSeq" id="XP_020027028.1"/>
    </source>
</evidence>
<feature type="compositionally biased region" description="Basic and acidic residues" evidence="1">
    <location>
        <begin position="140"/>
        <end position="151"/>
    </location>
</feature>
<keyword evidence="2" id="KW-1133">Transmembrane helix</keyword>
<keyword evidence="2 6" id="KW-0812">Transmembrane</keyword>
<feature type="chain" id="PRO_5044665159" evidence="3">
    <location>
        <begin position="29"/>
        <end position="185"/>
    </location>
</feature>
<dbReference type="Ensembl" id="ENSCCNT00000003961.1">
    <property type="protein sequence ID" value="ENSCCNP00000002994.1"/>
    <property type="gene ID" value="ENSCCNG00000003216.1"/>
</dbReference>
<keyword evidence="5" id="KW-1185">Reference proteome</keyword>
<evidence type="ECO:0000256" key="3">
    <source>
        <dbReference type="SAM" id="SignalP"/>
    </source>
</evidence>
<reference evidence="4" key="1">
    <citation type="submission" date="2023-09" db="UniProtKB">
        <authorList>
            <consortium name="Ensembl"/>
        </authorList>
    </citation>
    <scope>IDENTIFICATION</scope>
</reference>
<gene>
    <name evidence="4 6" type="primary">Tmem52</name>
</gene>
<proteinExistence type="predicted"/>
<feature type="region of interest" description="Disordered" evidence="1">
    <location>
        <begin position="111"/>
        <end position="185"/>
    </location>
</feature>
<sequence length="185" mass="19845">MAAGPRAAYGLLLLLPLLPLSQVALGSAEDDSCDPSNQLMLLAVLLLLLCGVTASCVRFCCFRKQANTQTHLPPAWQPCDLTVMPVDSDSPAHSTVTSYSSVQYPLSMRPPLPFGELDPDSMAPPAYSLHAPELPPSYDEAIKMAKPREEEPAPFQKPSPLPGAFDLETTPGPQDPAPRVQQPSL</sequence>
<keyword evidence="2" id="KW-0472">Membrane</keyword>
<organism evidence="6">
    <name type="scientific">Castor canadensis</name>
    <name type="common">American beaver</name>
    <dbReference type="NCBI Taxonomy" id="51338"/>
    <lineage>
        <taxon>Eukaryota</taxon>
        <taxon>Metazoa</taxon>
        <taxon>Chordata</taxon>
        <taxon>Craniata</taxon>
        <taxon>Vertebrata</taxon>
        <taxon>Euteleostomi</taxon>
        <taxon>Mammalia</taxon>
        <taxon>Eutheria</taxon>
        <taxon>Euarchontoglires</taxon>
        <taxon>Glires</taxon>
        <taxon>Rodentia</taxon>
        <taxon>Castorimorpha</taxon>
        <taxon>Castoridae</taxon>
        <taxon>Castor</taxon>
    </lineage>
</organism>
<evidence type="ECO:0000256" key="2">
    <source>
        <dbReference type="SAM" id="Phobius"/>
    </source>
</evidence>
<reference evidence="6" key="2">
    <citation type="submission" date="2025-04" db="UniProtKB">
        <authorList>
            <consortium name="RefSeq"/>
        </authorList>
    </citation>
    <scope>IDENTIFICATION</scope>
    <source>
        <tissue evidence="6">Leukocyte</tissue>
    </source>
</reference>
<evidence type="ECO:0000313" key="4">
    <source>
        <dbReference type="Ensembl" id="ENSCCNP00000002994.1"/>
    </source>
</evidence>